<keyword evidence="2 3" id="KW-0175">Coiled coil</keyword>
<dbReference type="FunFam" id="1.10.287.1490:FF:000027">
    <property type="entry name" value="Myosin heavy chain-like"/>
    <property type="match status" value="1"/>
</dbReference>
<dbReference type="GO" id="GO:0005829">
    <property type="term" value="C:cytosol"/>
    <property type="evidence" value="ECO:0007669"/>
    <property type="project" value="TreeGrafter"/>
</dbReference>
<dbReference type="EMBL" id="JAAALK010000282">
    <property type="protein sequence ID" value="KAG8079324.1"/>
    <property type="molecule type" value="Genomic_DNA"/>
</dbReference>
<proteinExistence type="inferred from homology"/>
<dbReference type="Proteomes" id="UP000729402">
    <property type="component" value="Unassembled WGS sequence"/>
</dbReference>
<evidence type="ECO:0000256" key="4">
    <source>
        <dbReference type="SAM" id="MobiDB-lite"/>
    </source>
</evidence>
<feature type="region of interest" description="Disordered" evidence="4">
    <location>
        <begin position="1"/>
        <end position="25"/>
    </location>
</feature>
<feature type="compositionally biased region" description="Low complexity" evidence="4">
    <location>
        <begin position="1"/>
        <end position="11"/>
    </location>
</feature>
<feature type="coiled-coil region" evidence="3">
    <location>
        <begin position="167"/>
        <end position="229"/>
    </location>
</feature>
<dbReference type="Pfam" id="PF05701">
    <property type="entry name" value="WEMBL"/>
    <property type="match status" value="2"/>
</dbReference>
<protein>
    <recommendedName>
        <fullName evidence="8">WEB family protein</fullName>
    </recommendedName>
</protein>
<dbReference type="AlphaFoldDB" id="A0A8J5TJ80"/>
<dbReference type="PANTHER" id="PTHR32054:SF4">
    <property type="entry name" value="OS07G0677900 PROTEIN"/>
    <property type="match status" value="1"/>
</dbReference>
<evidence type="ECO:0000313" key="7">
    <source>
        <dbReference type="Proteomes" id="UP000729402"/>
    </source>
</evidence>
<keyword evidence="7" id="KW-1185">Reference proteome</keyword>
<dbReference type="GO" id="GO:0009903">
    <property type="term" value="P:chloroplast avoidance movement"/>
    <property type="evidence" value="ECO:0007669"/>
    <property type="project" value="TreeGrafter"/>
</dbReference>
<evidence type="ECO:0000313" key="6">
    <source>
        <dbReference type="EMBL" id="KAG8079326.1"/>
    </source>
</evidence>
<organism evidence="6 7">
    <name type="scientific">Zizania palustris</name>
    <name type="common">Northern wild rice</name>
    <dbReference type="NCBI Taxonomy" id="103762"/>
    <lineage>
        <taxon>Eukaryota</taxon>
        <taxon>Viridiplantae</taxon>
        <taxon>Streptophyta</taxon>
        <taxon>Embryophyta</taxon>
        <taxon>Tracheophyta</taxon>
        <taxon>Spermatophyta</taxon>
        <taxon>Magnoliopsida</taxon>
        <taxon>Liliopsida</taxon>
        <taxon>Poales</taxon>
        <taxon>Poaceae</taxon>
        <taxon>BOP clade</taxon>
        <taxon>Oryzoideae</taxon>
        <taxon>Oryzeae</taxon>
        <taxon>Zizaniinae</taxon>
        <taxon>Zizania</taxon>
    </lineage>
</organism>
<dbReference type="OrthoDB" id="649232at2759"/>
<comment type="similarity">
    <text evidence="1">Belongs to the WEB family.</text>
</comment>
<gene>
    <name evidence="6" type="ORF">GUJ93_ZPchr0007g3221</name>
    <name evidence="5" type="ORF">GUJ93_ZPchr0007g3605</name>
</gene>
<evidence type="ECO:0000256" key="3">
    <source>
        <dbReference type="SAM" id="Coils"/>
    </source>
</evidence>
<accession>A0A8J5TJ80</accession>
<evidence type="ECO:0000256" key="1">
    <source>
        <dbReference type="ARBA" id="ARBA00005485"/>
    </source>
</evidence>
<evidence type="ECO:0008006" key="8">
    <source>
        <dbReference type="Google" id="ProtNLM"/>
    </source>
</evidence>
<evidence type="ECO:0000313" key="5">
    <source>
        <dbReference type="EMBL" id="KAG8079324.1"/>
    </source>
</evidence>
<feature type="coiled-coil region" evidence="3">
    <location>
        <begin position="350"/>
        <end position="391"/>
    </location>
</feature>
<dbReference type="InterPro" id="IPR008545">
    <property type="entry name" value="Web"/>
</dbReference>
<dbReference type="EMBL" id="JAAALK010000282">
    <property type="protein sequence ID" value="KAG8079326.1"/>
    <property type="molecule type" value="Genomic_DNA"/>
</dbReference>
<comment type="caution">
    <text evidence="6">The sequence shown here is derived from an EMBL/GenBank/DDBJ whole genome shotgun (WGS) entry which is preliminary data.</text>
</comment>
<evidence type="ECO:0000256" key="2">
    <source>
        <dbReference type="ARBA" id="ARBA00023054"/>
    </source>
</evidence>
<dbReference type="PANTHER" id="PTHR32054">
    <property type="entry name" value="HEAVY CHAIN, PUTATIVE, EXPRESSED-RELATED-RELATED"/>
    <property type="match status" value="1"/>
</dbReference>
<dbReference type="GO" id="GO:0009904">
    <property type="term" value="P:chloroplast accumulation movement"/>
    <property type="evidence" value="ECO:0007669"/>
    <property type="project" value="TreeGrafter"/>
</dbReference>
<name>A0A8J5TJ80_ZIZPA</name>
<sequence length="534" mass="58752">MNGGTRAAAPAGGEGRAEVDTSAPFESVREAVDHFGGSASWSSCLIKRTVAPPKKQDQSEGTDERVGMVGSDELTTVRLEKELSVKERETLHVLRDLESTKKIIGDLKLKIQKEPADACTIDGQAGQTEASIAEPGGKHFENGVVVMGDQLPPRSVLMELEHAKGNLNRTSADLAEIRASVESLRNDIAKETTLMERSRQKVCSNTSLISSLEDELDHTTQKLQAMKDLQTRRKDPSDVLLEVKKMASEIEQLRSAANASKYEAIMLAEEIEQTKASIASADVRFLAAKKMEEAARAAEALALAEIKVLLSSEASPEDRQVTDGVKLSMEEYFALASNAQEVDVRSRKDIENAMAQVDKANQSKSDSLNKLEEANLAVERCKKALQEALKRAHVANWGRLAVEESVRRWQSENGQKSRSFHGSCKLRNDAYRCKDSHSMDITDISKSSLKPTLSIGQILSMKLTGPDGYDKTVWDDTTETANISLGQILNRRHSLWYDSDTASQKKLSGKRNKFAFTGLSVFVVKQAKTKSKKK</sequence>
<reference evidence="6" key="2">
    <citation type="submission" date="2021-02" db="EMBL/GenBank/DDBJ databases">
        <authorList>
            <person name="Kimball J.A."/>
            <person name="Haas M.W."/>
            <person name="Macchietto M."/>
            <person name="Kono T."/>
            <person name="Duquette J."/>
            <person name="Shao M."/>
        </authorList>
    </citation>
    <scope>NUCLEOTIDE SEQUENCE</scope>
    <source>
        <tissue evidence="6">Fresh leaf tissue</tissue>
    </source>
</reference>
<reference evidence="6" key="1">
    <citation type="journal article" date="2021" name="bioRxiv">
        <title>Whole Genome Assembly and Annotation of Northern Wild Rice, Zizania palustris L., Supports a Whole Genome Duplication in the Zizania Genus.</title>
        <authorList>
            <person name="Haas M."/>
            <person name="Kono T."/>
            <person name="Macchietto M."/>
            <person name="Millas R."/>
            <person name="McGilp L."/>
            <person name="Shao M."/>
            <person name="Duquette J."/>
            <person name="Hirsch C.N."/>
            <person name="Kimball J."/>
        </authorList>
    </citation>
    <scope>NUCLEOTIDE SEQUENCE</scope>
    <source>
        <tissue evidence="6">Fresh leaf tissue</tissue>
    </source>
</reference>